<organism evidence="2 3">
    <name type="scientific">Tanacetum coccineum</name>
    <dbReference type="NCBI Taxonomy" id="301880"/>
    <lineage>
        <taxon>Eukaryota</taxon>
        <taxon>Viridiplantae</taxon>
        <taxon>Streptophyta</taxon>
        <taxon>Embryophyta</taxon>
        <taxon>Tracheophyta</taxon>
        <taxon>Spermatophyta</taxon>
        <taxon>Magnoliopsida</taxon>
        <taxon>eudicotyledons</taxon>
        <taxon>Gunneridae</taxon>
        <taxon>Pentapetalae</taxon>
        <taxon>asterids</taxon>
        <taxon>campanulids</taxon>
        <taxon>Asterales</taxon>
        <taxon>Asteraceae</taxon>
        <taxon>Asteroideae</taxon>
        <taxon>Anthemideae</taxon>
        <taxon>Anthemidinae</taxon>
        <taxon>Tanacetum</taxon>
    </lineage>
</organism>
<evidence type="ECO:0000313" key="3">
    <source>
        <dbReference type="Proteomes" id="UP001151760"/>
    </source>
</evidence>
<comment type="caution">
    <text evidence="2">The sequence shown here is derived from an EMBL/GenBank/DDBJ whole genome shotgun (WGS) entry which is preliminary data.</text>
</comment>
<feature type="compositionally biased region" description="Basic and acidic residues" evidence="1">
    <location>
        <begin position="209"/>
        <end position="218"/>
    </location>
</feature>
<dbReference type="EMBL" id="BQNB010014641">
    <property type="protein sequence ID" value="GJT30618.1"/>
    <property type="molecule type" value="Genomic_DNA"/>
</dbReference>
<gene>
    <name evidence="2" type="ORF">Tco_0910893</name>
</gene>
<proteinExistence type="predicted"/>
<feature type="region of interest" description="Disordered" evidence="1">
    <location>
        <begin position="208"/>
        <end position="241"/>
    </location>
</feature>
<evidence type="ECO:0000256" key="1">
    <source>
        <dbReference type="SAM" id="MobiDB-lite"/>
    </source>
</evidence>
<keyword evidence="3" id="KW-1185">Reference proteome</keyword>
<sequence>MTTPITTSTTDSQMHNNIMAVGLRDRPPMLAIGRYAQWRSRFLRYIDTRPKGNALRKCSLEGPYQPTTVTIPAVPEIENSPEVPERTTVETILTMSSENKEHYESEKEAIHLILTGIGDEIYSTVDACKTAHEMWEAIERLQQGESLNIQDVKTNLFWEFGKFTSHDGETIESLYTMFYKLMNEMIRNNLTVDKMQVNVQFRQQLQPEWSRHKGKEIAKPITPPSESPSDEDSDHEQAQKDKEMQQNLALIAKYKNDNQTGQFRNQKAVNECKKPKRVKDSTYHKEKTLLCKQAKKGVQLQAEQSDWLADTDEEIDEQELEAHYSYMEKIQEVPNADSGTDSETLKQVQYDTGYNVFSNEIQHSEQSESISNTCVVETGDSNVIPDSPDMCDNNIQNDQNAVECDDERVALVNLIANLKLDVDENKKIQKQLKKANASRT</sequence>
<name>A0ABQ5CWD4_9ASTR</name>
<reference evidence="2" key="2">
    <citation type="submission" date="2022-01" db="EMBL/GenBank/DDBJ databases">
        <authorList>
            <person name="Yamashiro T."/>
            <person name="Shiraishi A."/>
            <person name="Satake H."/>
            <person name="Nakayama K."/>
        </authorList>
    </citation>
    <scope>NUCLEOTIDE SEQUENCE</scope>
</reference>
<dbReference type="Proteomes" id="UP001151760">
    <property type="component" value="Unassembled WGS sequence"/>
</dbReference>
<protein>
    <recommendedName>
        <fullName evidence="4">Gag protein</fullName>
    </recommendedName>
</protein>
<accession>A0ABQ5CWD4</accession>
<reference evidence="2" key="1">
    <citation type="journal article" date="2022" name="Int. J. Mol. Sci.">
        <title>Draft Genome of Tanacetum Coccineum: Genomic Comparison of Closely Related Tanacetum-Family Plants.</title>
        <authorList>
            <person name="Yamashiro T."/>
            <person name="Shiraishi A."/>
            <person name="Nakayama K."/>
            <person name="Satake H."/>
        </authorList>
    </citation>
    <scope>NUCLEOTIDE SEQUENCE</scope>
</reference>
<evidence type="ECO:0000313" key="2">
    <source>
        <dbReference type="EMBL" id="GJT30618.1"/>
    </source>
</evidence>
<evidence type="ECO:0008006" key="4">
    <source>
        <dbReference type="Google" id="ProtNLM"/>
    </source>
</evidence>
<dbReference type="Pfam" id="PF14223">
    <property type="entry name" value="Retrotran_gag_2"/>
    <property type="match status" value="1"/>
</dbReference>